<name>A0A1H1C2Q8_9EURY</name>
<proteinExistence type="predicted"/>
<keyword evidence="1" id="KW-0805">Transcription regulation</keyword>
<dbReference type="Pfam" id="PF04967">
    <property type="entry name" value="HTH_10"/>
    <property type="match status" value="1"/>
</dbReference>
<dbReference type="EMBL" id="QQST01000001">
    <property type="protein sequence ID" value="RDI71019.1"/>
    <property type="molecule type" value="Genomic_DNA"/>
</dbReference>
<keyword evidence="2" id="KW-0804">Transcription</keyword>
<evidence type="ECO:0000259" key="3">
    <source>
        <dbReference type="Pfam" id="PF04967"/>
    </source>
</evidence>
<evidence type="ECO:0000256" key="2">
    <source>
        <dbReference type="ARBA" id="ARBA00023163"/>
    </source>
</evidence>
<dbReference type="InterPro" id="IPR056529">
    <property type="entry name" value="HVO_2928_N"/>
</dbReference>
<feature type="domain" description="HTH bat-type" evidence="3">
    <location>
        <begin position="182"/>
        <end position="231"/>
    </location>
</feature>
<dbReference type="InterPro" id="IPR036388">
    <property type="entry name" value="WH-like_DNA-bd_sf"/>
</dbReference>
<dbReference type="AlphaFoldDB" id="A0A1H1C2Q8"/>
<reference evidence="6" key="1">
    <citation type="submission" date="2016-10" db="EMBL/GenBank/DDBJ databases">
        <authorList>
            <person name="de Groot N.N."/>
        </authorList>
    </citation>
    <scope>NUCLEOTIDE SEQUENCE [LARGE SCALE GENOMIC DNA]</scope>
    <source>
        <strain evidence="6">CGMCC 1.12397</strain>
    </source>
</reference>
<evidence type="ECO:0000313" key="7">
    <source>
        <dbReference type="Proteomes" id="UP000199289"/>
    </source>
</evidence>
<dbReference type="Proteomes" id="UP000199289">
    <property type="component" value="Unassembled WGS sequence"/>
</dbReference>
<dbReference type="Pfam" id="PF24281">
    <property type="entry name" value="HVO_2928_N"/>
    <property type="match status" value="1"/>
</dbReference>
<accession>A0A1H1C2Q8</accession>
<dbReference type="PANTHER" id="PTHR34236">
    <property type="entry name" value="DIMETHYL SULFOXIDE REDUCTASE TRANSCRIPTIONAL ACTIVATOR"/>
    <property type="match status" value="1"/>
</dbReference>
<evidence type="ECO:0000313" key="5">
    <source>
        <dbReference type="EMBL" id="RDI71019.1"/>
    </source>
</evidence>
<dbReference type="Proteomes" id="UP000255421">
    <property type="component" value="Unassembled WGS sequence"/>
</dbReference>
<reference evidence="5 8" key="3">
    <citation type="submission" date="2018-07" db="EMBL/GenBank/DDBJ databases">
        <title>Genome sequence of extremly halophilic archaeon Halopelagius longus strain BC12-B1.</title>
        <authorList>
            <person name="Zhang X."/>
        </authorList>
    </citation>
    <scope>NUCLEOTIDE SEQUENCE [LARGE SCALE GENOMIC DNA]</scope>
    <source>
        <strain evidence="5 8">BC12-B1</strain>
    </source>
</reference>
<dbReference type="PANTHER" id="PTHR34236:SF1">
    <property type="entry name" value="DIMETHYL SULFOXIDE REDUCTASE TRANSCRIPTIONAL ACTIVATOR"/>
    <property type="match status" value="1"/>
</dbReference>
<evidence type="ECO:0000259" key="4">
    <source>
        <dbReference type="Pfam" id="PF24281"/>
    </source>
</evidence>
<sequence length="252" mass="28342">MREFAFTVTYEEGADDLMDVFIRNPGLSSHTVSCHVSEDTMWRVDEVTGPEDTLDAYDDVLARLTRCSSLRGMGGCALDWRHEVLEETPTSRVVYSQQSESPGCRSIPYLVANHLGDGVLLHAEQHRHNYVWRVVADDDTAMSEVYERLADNLREGLSLTFDYVESAPDWSNRRTDDASLPPKQREALELAVERGYYERPRRNSLQEIAEQEGIPTSTLQYRITSAEQRVVKAFLGDSAPTGPSVPVSALSQ</sequence>
<keyword evidence="8" id="KW-1185">Reference proteome</keyword>
<organism evidence="6 7">
    <name type="scientific">Halopelagius longus</name>
    <dbReference type="NCBI Taxonomy" id="1236180"/>
    <lineage>
        <taxon>Archaea</taxon>
        <taxon>Methanobacteriati</taxon>
        <taxon>Methanobacteriota</taxon>
        <taxon>Stenosarchaea group</taxon>
        <taxon>Halobacteria</taxon>
        <taxon>Halobacteriales</taxon>
        <taxon>Haloferacaceae</taxon>
    </lineage>
</organism>
<reference evidence="7" key="2">
    <citation type="submission" date="2016-10" db="EMBL/GenBank/DDBJ databases">
        <authorList>
            <person name="Varghese N."/>
            <person name="Submissions S."/>
        </authorList>
    </citation>
    <scope>NUCLEOTIDE SEQUENCE [LARGE SCALE GENOMIC DNA]</scope>
    <source>
        <strain evidence="7">CGMCC 1.12397</strain>
    </source>
</reference>
<evidence type="ECO:0000313" key="8">
    <source>
        <dbReference type="Proteomes" id="UP000255421"/>
    </source>
</evidence>
<dbReference type="OrthoDB" id="198846at2157"/>
<feature type="domain" description="HVO-2928 N-terminal" evidence="4">
    <location>
        <begin position="3"/>
        <end position="170"/>
    </location>
</feature>
<gene>
    <name evidence="5" type="ORF">DWB78_04345</name>
    <name evidence="6" type="ORF">SAMN05216278_2060</name>
</gene>
<dbReference type="InterPro" id="IPR013324">
    <property type="entry name" value="RNA_pol_sigma_r3/r4-like"/>
</dbReference>
<evidence type="ECO:0000256" key="1">
    <source>
        <dbReference type="ARBA" id="ARBA00023015"/>
    </source>
</evidence>
<dbReference type="RefSeq" id="WP_092536780.1">
    <property type="nucleotide sequence ID" value="NZ_FNKQ01000002.1"/>
</dbReference>
<dbReference type="EMBL" id="FNKQ01000002">
    <property type="protein sequence ID" value="SDQ57946.1"/>
    <property type="molecule type" value="Genomic_DNA"/>
</dbReference>
<evidence type="ECO:0000313" key="6">
    <source>
        <dbReference type="EMBL" id="SDQ57946.1"/>
    </source>
</evidence>
<dbReference type="Gene3D" id="1.10.10.10">
    <property type="entry name" value="Winged helix-like DNA-binding domain superfamily/Winged helix DNA-binding domain"/>
    <property type="match status" value="1"/>
</dbReference>
<dbReference type="SUPFAM" id="SSF88659">
    <property type="entry name" value="Sigma3 and sigma4 domains of RNA polymerase sigma factors"/>
    <property type="match status" value="1"/>
</dbReference>
<protein>
    <submittedName>
        <fullName evidence="6">HTH DNA binding domain-containing protein</fullName>
    </submittedName>
    <submittedName>
        <fullName evidence="5">Transcriptional regulator</fullName>
    </submittedName>
</protein>
<dbReference type="InterPro" id="IPR007050">
    <property type="entry name" value="HTH_bacterioopsin"/>
</dbReference>